<sequence length="213" mass="22836">MTRHRPCIINLDIVKIDAIEATMTIFLILAPYGVYTFLMFMTSATVSVFAGSAICLVTIAIDVARGRSVKILAAGSAILFAGLGLYLALRDPTLSPLGVKLSVDIGIFVISLGSMLARRPFTLQYAIESVPAETAAMPGFLTANYIITGAWTIAALLMMAANIVLLYFPGLPVWSGIAVAFAARNSAIYFTKWYPEYRQIKHGAPAGALPEAQ</sequence>
<dbReference type="Proteomes" id="UP000625079">
    <property type="component" value="Unassembled WGS sequence"/>
</dbReference>
<dbReference type="EMBL" id="BMHC01000003">
    <property type="protein sequence ID" value="GGI23032.1"/>
    <property type="molecule type" value="Genomic_DNA"/>
</dbReference>
<feature type="transmembrane region" description="Helical" evidence="1">
    <location>
        <begin position="46"/>
        <end position="64"/>
    </location>
</feature>
<feature type="transmembrane region" description="Helical" evidence="1">
    <location>
        <begin position="71"/>
        <end position="89"/>
    </location>
</feature>
<reference evidence="2" key="1">
    <citation type="journal article" date="2014" name="Int. J. Syst. Evol. Microbiol.">
        <title>Complete genome sequence of Corynebacterium casei LMG S-19264T (=DSM 44701T), isolated from a smear-ripened cheese.</title>
        <authorList>
            <consortium name="US DOE Joint Genome Institute (JGI-PGF)"/>
            <person name="Walter F."/>
            <person name="Albersmeier A."/>
            <person name="Kalinowski J."/>
            <person name="Ruckert C."/>
        </authorList>
    </citation>
    <scope>NUCLEOTIDE SEQUENCE</scope>
    <source>
        <strain evidence="2">CGMCC 1.15034</strain>
    </source>
</reference>
<comment type="caution">
    <text evidence="2">The sequence shown here is derived from an EMBL/GenBank/DDBJ whole genome shotgun (WGS) entry which is preliminary data.</text>
</comment>
<gene>
    <name evidence="2" type="ORF">GCM10010987_22350</name>
</gene>
<name>A0AA88B7W1_9BRAD</name>
<keyword evidence="1" id="KW-0812">Transmembrane</keyword>
<organism evidence="2 3">
    <name type="scientific">Bradyrhizobium guangdongense</name>
    <dbReference type="NCBI Taxonomy" id="1325090"/>
    <lineage>
        <taxon>Bacteria</taxon>
        <taxon>Pseudomonadati</taxon>
        <taxon>Pseudomonadota</taxon>
        <taxon>Alphaproteobacteria</taxon>
        <taxon>Hyphomicrobiales</taxon>
        <taxon>Nitrobacteraceae</taxon>
        <taxon>Bradyrhizobium</taxon>
    </lineage>
</organism>
<reference evidence="2" key="2">
    <citation type="submission" date="2022-12" db="EMBL/GenBank/DDBJ databases">
        <authorList>
            <person name="Sun Q."/>
            <person name="Zhou Y."/>
        </authorList>
    </citation>
    <scope>NUCLEOTIDE SEQUENCE</scope>
    <source>
        <strain evidence="2">CGMCC 1.15034</strain>
    </source>
</reference>
<evidence type="ECO:0000313" key="3">
    <source>
        <dbReference type="Proteomes" id="UP000625079"/>
    </source>
</evidence>
<feature type="transmembrane region" description="Helical" evidence="1">
    <location>
        <begin position="101"/>
        <end position="117"/>
    </location>
</feature>
<feature type="transmembrane region" description="Helical" evidence="1">
    <location>
        <begin position="21"/>
        <end position="40"/>
    </location>
</feature>
<feature type="transmembrane region" description="Helical" evidence="1">
    <location>
        <begin position="145"/>
        <end position="167"/>
    </location>
</feature>
<evidence type="ECO:0000256" key="1">
    <source>
        <dbReference type="SAM" id="Phobius"/>
    </source>
</evidence>
<keyword evidence="1" id="KW-0472">Membrane</keyword>
<protein>
    <recommendedName>
        <fullName evidence="4">Intracellular septation protein A</fullName>
    </recommendedName>
</protein>
<proteinExistence type="predicted"/>
<dbReference type="AlphaFoldDB" id="A0AA88B7W1"/>
<keyword evidence="1" id="KW-1133">Transmembrane helix</keyword>
<evidence type="ECO:0000313" key="2">
    <source>
        <dbReference type="EMBL" id="GGI23032.1"/>
    </source>
</evidence>
<evidence type="ECO:0008006" key="4">
    <source>
        <dbReference type="Google" id="ProtNLM"/>
    </source>
</evidence>
<accession>A0AA88B7W1</accession>